<dbReference type="Gene3D" id="2.60.40.10">
    <property type="entry name" value="Immunoglobulins"/>
    <property type="match status" value="1"/>
</dbReference>
<evidence type="ECO:0000313" key="4">
    <source>
        <dbReference type="Proteomes" id="UP001174136"/>
    </source>
</evidence>
<protein>
    <recommendedName>
        <fullName evidence="2">Ig-like domain-containing protein</fullName>
    </recommendedName>
</protein>
<dbReference type="InterPro" id="IPR013783">
    <property type="entry name" value="Ig-like_fold"/>
</dbReference>
<dbReference type="Proteomes" id="UP001174136">
    <property type="component" value="Unassembled WGS sequence"/>
</dbReference>
<keyword evidence="1" id="KW-1133">Transmembrane helix</keyword>
<evidence type="ECO:0000256" key="1">
    <source>
        <dbReference type="SAM" id="Phobius"/>
    </source>
</evidence>
<keyword evidence="1" id="KW-0812">Transmembrane</keyword>
<dbReference type="InterPro" id="IPR007110">
    <property type="entry name" value="Ig-like_dom"/>
</dbReference>
<proteinExistence type="predicted"/>
<organism evidence="3 4">
    <name type="scientific">Merluccius polli</name>
    <name type="common">Benguela hake</name>
    <name type="synonym">Merluccius cadenati</name>
    <dbReference type="NCBI Taxonomy" id="89951"/>
    <lineage>
        <taxon>Eukaryota</taxon>
        <taxon>Metazoa</taxon>
        <taxon>Chordata</taxon>
        <taxon>Craniata</taxon>
        <taxon>Vertebrata</taxon>
        <taxon>Euteleostomi</taxon>
        <taxon>Actinopterygii</taxon>
        <taxon>Neopterygii</taxon>
        <taxon>Teleostei</taxon>
        <taxon>Neoteleostei</taxon>
        <taxon>Acanthomorphata</taxon>
        <taxon>Zeiogadaria</taxon>
        <taxon>Gadariae</taxon>
        <taxon>Gadiformes</taxon>
        <taxon>Gadoidei</taxon>
        <taxon>Merlucciidae</taxon>
        <taxon>Merluccius</taxon>
    </lineage>
</organism>
<keyword evidence="1" id="KW-0472">Membrane</keyword>
<evidence type="ECO:0000259" key="2">
    <source>
        <dbReference type="PROSITE" id="PS50835"/>
    </source>
</evidence>
<sequence>MPPGHLPGEVFRTRPTERLLPPTMEVFSRLDRGSCQVHLMCSSPSPSVAFSWSIEPRTTWTEAKSIDSYYAFLSTSTKPYREARFTCNTSSPLESTSRTLVHTCNDRESIPAPPIKTETFGGGVLLGLFLGLILAVLTYILRDIEMFCSRRNLLTSSSSGDLHHEEGSLKALGWMVQ</sequence>
<dbReference type="PROSITE" id="PS50835">
    <property type="entry name" value="IG_LIKE"/>
    <property type="match status" value="1"/>
</dbReference>
<keyword evidence="4" id="KW-1185">Reference proteome</keyword>
<comment type="caution">
    <text evidence="3">The sequence shown here is derived from an EMBL/GenBank/DDBJ whole genome shotgun (WGS) entry which is preliminary data.</text>
</comment>
<evidence type="ECO:0000313" key="3">
    <source>
        <dbReference type="EMBL" id="KAK0152443.1"/>
    </source>
</evidence>
<gene>
    <name evidence="3" type="ORF">N1851_006040</name>
</gene>
<accession>A0AA47N4U0</accession>
<name>A0AA47N4U0_MERPO</name>
<feature type="transmembrane region" description="Helical" evidence="1">
    <location>
        <begin position="120"/>
        <end position="141"/>
    </location>
</feature>
<dbReference type="EMBL" id="JAOPHQ010001009">
    <property type="protein sequence ID" value="KAK0152443.1"/>
    <property type="molecule type" value="Genomic_DNA"/>
</dbReference>
<dbReference type="AlphaFoldDB" id="A0AA47N4U0"/>
<reference evidence="3" key="1">
    <citation type="journal article" date="2023" name="Front. Mar. Sci.">
        <title>A new Merluccius polli reference genome to investigate the effects of global change in West African waters.</title>
        <authorList>
            <person name="Mateo J.L."/>
            <person name="Blanco-Fernandez C."/>
            <person name="Garcia-Vazquez E."/>
            <person name="Machado-Schiaffino G."/>
        </authorList>
    </citation>
    <scope>NUCLEOTIDE SEQUENCE</scope>
    <source>
        <strain evidence="3">C29</strain>
        <tissue evidence="3">Fin</tissue>
    </source>
</reference>
<feature type="domain" description="Ig-like" evidence="2">
    <location>
        <begin position="22"/>
        <end position="101"/>
    </location>
</feature>